<accession>A0ACB0J3E5</accession>
<comment type="caution">
    <text evidence="1">The sequence shown here is derived from an EMBL/GenBank/DDBJ whole genome shotgun (WGS) entry which is preliminary data.</text>
</comment>
<protein>
    <submittedName>
        <fullName evidence="1">Uncharacterized protein</fullName>
    </submittedName>
</protein>
<keyword evidence="2" id="KW-1185">Reference proteome</keyword>
<evidence type="ECO:0000313" key="1">
    <source>
        <dbReference type="EMBL" id="CAJ2638593.1"/>
    </source>
</evidence>
<sequence>MFCTCAMEIASTMGIPVYYLFTTGASALALYSYFPNIHRETMVSLKEMVGVEILMPGNSALKAELMPTPVLDREDPAYWEMYFCEQLSMVKGIVVNTFRELEVVAVKAVEDGVCFLDIKRSPPPVYCIGPLIADPQQSGKFT</sequence>
<proteinExistence type="predicted"/>
<dbReference type="EMBL" id="CASHSV030000024">
    <property type="protein sequence ID" value="CAJ2638593.1"/>
    <property type="molecule type" value="Genomic_DNA"/>
</dbReference>
<dbReference type="Proteomes" id="UP001177021">
    <property type="component" value="Unassembled WGS sequence"/>
</dbReference>
<evidence type="ECO:0000313" key="2">
    <source>
        <dbReference type="Proteomes" id="UP001177021"/>
    </source>
</evidence>
<gene>
    <name evidence="1" type="ORF">MILVUS5_LOCUS8779</name>
</gene>
<name>A0ACB0J3E5_TRIPR</name>
<reference evidence="1" key="1">
    <citation type="submission" date="2023-10" db="EMBL/GenBank/DDBJ databases">
        <authorList>
            <person name="Rodriguez Cubillos JULIANA M."/>
            <person name="De Vega J."/>
        </authorList>
    </citation>
    <scope>NUCLEOTIDE SEQUENCE</scope>
</reference>
<organism evidence="1 2">
    <name type="scientific">Trifolium pratense</name>
    <name type="common">Red clover</name>
    <dbReference type="NCBI Taxonomy" id="57577"/>
    <lineage>
        <taxon>Eukaryota</taxon>
        <taxon>Viridiplantae</taxon>
        <taxon>Streptophyta</taxon>
        <taxon>Embryophyta</taxon>
        <taxon>Tracheophyta</taxon>
        <taxon>Spermatophyta</taxon>
        <taxon>Magnoliopsida</taxon>
        <taxon>eudicotyledons</taxon>
        <taxon>Gunneridae</taxon>
        <taxon>Pentapetalae</taxon>
        <taxon>rosids</taxon>
        <taxon>fabids</taxon>
        <taxon>Fabales</taxon>
        <taxon>Fabaceae</taxon>
        <taxon>Papilionoideae</taxon>
        <taxon>50 kb inversion clade</taxon>
        <taxon>NPAAA clade</taxon>
        <taxon>Hologalegina</taxon>
        <taxon>IRL clade</taxon>
        <taxon>Trifolieae</taxon>
        <taxon>Trifolium</taxon>
    </lineage>
</organism>